<protein>
    <submittedName>
        <fullName evidence="1">Uncharacterized protein</fullName>
    </submittedName>
</protein>
<accession>A0A1D3CR60</accession>
<name>A0A1D3CR60_9EIME</name>
<dbReference type="VEuPathDB" id="ToxoDB:cyc_05589"/>
<reference evidence="1 2" key="1">
    <citation type="journal article" date="2016" name="BMC Genomics">
        <title>Comparative genomics reveals Cyclospora cayetanensis possesses coccidia-like metabolism and invasion components but unique surface antigens.</title>
        <authorList>
            <person name="Liu S."/>
            <person name="Wang L."/>
            <person name="Zheng H."/>
            <person name="Xu Z."/>
            <person name="Roellig D.M."/>
            <person name="Li N."/>
            <person name="Frace M.A."/>
            <person name="Tang K."/>
            <person name="Arrowood M.J."/>
            <person name="Moss D.M."/>
            <person name="Zhang L."/>
            <person name="Feng Y."/>
            <person name="Xiao L."/>
        </authorList>
    </citation>
    <scope>NUCLEOTIDE SEQUENCE [LARGE SCALE GENOMIC DNA]</scope>
    <source>
        <strain evidence="1 2">CHN_HEN01</strain>
    </source>
</reference>
<dbReference type="EMBL" id="JROU02002252">
    <property type="protein sequence ID" value="OEH73686.1"/>
    <property type="molecule type" value="Genomic_DNA"/>
</dbReference>
<keyword evidence="2" id="KW-1185">Reference proteome</keyword>
<dbReference type="AlphaFoldDB" id="A0A1D3CR60"/>
<proteinExistence type="predicted"/>
<gene>
    <name evidence="1" type="ORF">cyc_05589</name>
</gene>
<dbReference type="VEuPathDB" id="ToxoDB:LOC34621923"/>
<comment type="caution">
    <text evidence="1">The sequence shown here is derived from an EMBL/GenBank/DDBJ whole genome shotgun (WGS) entry which is preliminary data.</text>
</comment>
<dbReference type="InParanoid" id="A0A1D3CR60"/>
<evidence type="ECO:0000313" key="2">
    <source>
        <dbReference type="Proteomes" id="UP000095192"/>
    </source>
</evidence>
<evidence type="ECO:0000313" key="1">
    <source>
        <dbReference type="EMBL" id="OEH73686.1"/>
    </source>
</evidence>
<sequence>MDKGGLEASADEEVQVLVGESQDGTVTTFLAEAGNPPAAAVELPPTKRTSGAVVASDVVSPAKKASRTAEAEAEAAEDIEDVLWDAPFAVPATPPIGILPVAREEENASLCFPSSHPHPWLCFVVFAPLPASPSSLLLTRLPSVTTLLATALRACLL</sequence>
<organism evidence="1 2">
    <name type="scientific">Cyclospora cayetanensis</name>
    <dbReference type="NCBI Taxonomy" id="88456"/>
    <lineage>
        <taxon>Eukaryota</taxon>
        <taxon>Sar</taxon>
        <taxon>Alveolata</taxon>
        <taxon>Apicomplexa</taxon>
        <taxon>Conoidasida</taxon>
        <taxon>Coccidia</taxon>
        <taxon>Eucoccidiorida</taxon>
        <taxon>Eimeriorina</taxon>
        <taxon>Eimeriidae</taxon>
        <taxon>Cyclospora</taxon>
    </lineage>
</organism>
<dbReference type="Proteomes" id="UP000095192">
    <property type="component" value="Unassembled WGS sequence"/>
</dbReference>